<dbReference type="Proteomes" id="UP000625711">
    <property type="component" value="Unassembled WGS sequence"/>
</dbReference>
<name>A0A834IGW6_RHYFE</name>
<feature type="signal peptide" evidence="1">
    <location>
        <begin position="1"/>
        <end position="15"/>
    </location>
</feature>
<keyword evidence="1" id="KW-0732">Signal</keyword>
<evidence type="ECO:0000313" key="2">
    <source>
        <dbReference type="EMBL" id="KAF7278523.1"/>
    </source>
</evidence>
<feature type="chain" id="PRO_5032549341" evidence="1">
    <location>
        <begin position="16"/>
        <end position="147"/>
    </location>
</feature>
<proteinExistence type="predicted"/>
<sequence>MLISLVLLLSPCSHRTTFFFFPSLPVPCFERLHFASSPFSSAYISHRTRVKIVNVPEDPVADKRRKGEGIRPWTGGTGVVAVSGNGLGPEAPIKRYGNVYVVAVAHFNSSGSNLWLRFSPCSFTGSPPLLRRRREKNGGGLGRRRME</sequence>
<comment type="caution">
    <text evidence="2">The sequence shown here is derived from an EMBL/GenBank/DDBJ whole genome shotgun (WGS) entry which is preliminary data.</text>
</comment>
<keyword evidence="3" id="KW-1185">Reference proteome</keyword>
<protein>
    <submittedName>
        <fullName evidence="2">Uncharacterized protein</fullName>
    </submittedName>
</protein>
<evidence type="ECO:0000256" key="1">
    <source>
        <dbReference type="SAM" id="SignalP"/>
    </source>
</evidence>
<dbReference type="AlphaFoldDB" id="A0A834IGW6"/>
<reference evidence="2" key="1">
    <citation type="submission" date="2020-08" db="EMBL/GenBank/DDBJ databases">
        <title>Genome sequencing and assembly of the red palm weevil Rhynchophorus ferrugineus.</title>
        <authorList>
            <person name="Dias G.B."/>
            <person name="Bergman C.M."/>
            <person name="Manee M."/>
        </authorList>
    </citation>
    <scope>NUCLEOTIDE SEQUENCE</scope>
    <source>
        <strain evidence="2">AA-2017</strain>
        <tissue evidence="2">Whole larva</tissue>
    </source>
</reference>
<organism evidence="2 3">
    <name type="scientific">Rhynchophorus ferrugineus</name>
    <name type="common">Red palm weevil</name>
    <name type="synonym">Curculio ferrugineus</name>
    <dbReference type="NCBI Taxonomy" id="354439"/>
    <lineage>
        <taxon>Eukaryota</taxon>
        <taxon>Metazoa</taxon>
        <taxon>Ecdysozoa</taxon>
        <taxon>Arthropoda</taxon>
        <taxon>Hexapoda</taxon>
        <taxon>Insecta</taxon>
        <taxon>Pterygota</taxon>
        <taxon>Neoptera</taxon>
        <taxon>Endopterygota</taxon>
        <taxon>Coleoptera</taxon>
        <taxon>Polyphaga</taxon>
        <taxon>Cucujiformia</taxon>
        <taxon>Curculionidae</taxon>
        <taxon>Dryophthorinae</taxon>
        <taxon>Rhynchophorus</taxon>
    </lineage>
</organism>
<gene>
    <name evidence="2" type="ORF">GWI33_008227</name>
</gene>
<evidence type="ECO:0000313" key="3">
    <source>
        <dbReference type="Proteomes" id="UP000625711"/>
    </source>
</evidence>
<accession>A0A834IGW6</accession>
<dbReference type="EMBL" id="JAACXV010000397">
    <property type="protein sequence ID" value="KAF7278523.1"/>
    <property type="molecule type" value="Genomic_DNA"/>
</dbReference>